<dbReference type="Proteomes" id="UP000235023">
    <property type="component" value="Unassembled WGS sequence"/>
</dbReference>
<dbReference type="EMBL" id="KZ559594">
    <property type="protein sequence ID" value="PLN77524.1"/>
    <property type="molecule type" value="Genomic_DNA"/>
</dbReference>
<keyword evidence="2" id="KW-1185">Reference proteome</keyword>
<accession>A0A2J5HK89</accession>
<reference evidence="2" key="1">
    <citation type="submission" date="2017-12" db="EMBL/GenBank/DDBJ databases">
        <authorList>
            <consortium name="DOE Joint Genome Institute"/>
            <person name="Mondo S.J."/>
            <person name="Kjaerbolling I."/>
            <person name="Vesth T.C."/>
            <person name="Frisvad J.C."/>
            <person name="Nybo J.L."/>
            <person name="Theobald S."/>
            <person name="Kuo A."/>
            <person name="Bowyer P."/>
            <person name="Matsuda Y."/>
            <person name="Lyhne E.K."/>
            <person name="Kogle M.E."/>
            <person name="Clum A."/>
            <person name="Lipzen A."/>
            <person name="Salamov A."/>
            <person name="Ngan C.Y."/>
            <person name="Daum C."/>
            <person name="Chiniquy J."/>
            <person name="Barry K."/>
            <person name="LaButti K."/>
            <person name="Haridas S."/>
            <person name="Simmons B.A."/>
            <person name="Magnuson J.K."/>
            <person name="Mortensen U.H."/>
            <person name="Larsen T.O."/>
            <person name="Grigoriev I.V."/>
            <person name="Baker S.E."/>
            <person name="Andersen M.R."/>
            <person name="Nordberg H.P."/>
            <person name="Cantor M.N."/>
            <person name="Hua S.X."/>
        </authorList>
    </citation>
    <scope>NUCLEOTIDE SEQUENCE [LARGE SCALE GENOMIC DNA]</scope>
    <source>
        <strain evidence="2">IBT 19404</strain>
    </source>
</reference>
<gene>
    <name evidence="1" type="ORF">BDW42DRAFT_176748</name>
</gene>
<sequence length="200" mass="22305">MCKALECSMMRKFGSAADGGYVRRQIRAGYCYSITTMTRTRLALGKVVPMLPREPLSLPPDGQIVLRTILQVQPLSSTEDGLAILQTRYQRENVKSDPHAIRLAERFEGLPLAIATAGAYLRKSSLTVEHYLQAYSNTRFSPCGSRWFHSGFDQGSSGRMKAPNEAGHTIRRPPRYLGRARVSTDCLGNMSNDNSAMERF</sequence>
<name>A0A2J5HK89_9EURO</name>
<organism evidence="1 2">
    <name type="scientific">Aspergillus taichungensis</name>
    <dbReference type="NCBI Taxonomy" id="482145"/>
    <lineage>
        <taxon>Eukaryota</taxon>
        <taxon>Fungi</taxon>
        <taxon>Dikarya</taxon>
        <taxon>Ascomycota</taxon>
        <taxon>Pezizomycotina</taxon>
        <taxon>Eurotiomycetes</taxon>
        <taxon>Eurotiomycetidae</taxon>
        <taxon>Eurotiales</taxon>
        <taxon>Aspergillaceae</taxon>
        <taxon>Aspergillus</taxon>
        <taxon>Aspergillus subgen. Circumdati</taxon>
    </lineage>
</organism>
<protein>
    <submittedName>
        <fullName evidence="1">Uncharacterized protein</fullName>
    </submittedName>
</protein>
<evidence type="ECO:0000313" key="1">
    <source>
        <dbReference type="EMBL" id="PLN77524.1"/>
    </source>
</evidence>
<evidence type="ECO:0000313" key="2">
    <source>
        <dbReference type="Proteomes" id="UP000235023"/>
    </source>
</evidence>
<dbReference type="AlphaFoldDB" id="A0A2J5HK89"/>
<proteinExistence type="predicted"/>
<dbReference type="OrthoDB" id="1658288at2759"/>